<feature type="compositionally biased region" description="Basic residues" evidence="1">
    <location>
        <begin position="280"/>
        <end position="290"/>
    </location>
</feature>
<feature type="compositionally biased region" description="Acidic residues" evidence="1">
    <location>
        <begin position="568"/>
        <end position="580"/>
    </location>
</feature>
<feature type="compositionally biased region" description="Basic residues" evidence="1">
    <location>
        <begin position="179"/>
        <end position="189"/>
    </location>
</feature>
<evidence type="ECO:0000256" key="1">
    <source>
        <dbReference type="SAM" id="MobiDB-lite"/>
    </source>
</evidence>
<dbReference type="Proteomes" id="UP000027265">
    <property type="component" value="Unassembled WGS sequence"/>
</dbReference>
<feature type="compositionally biased region" description="Basic and acidic residues" evidence="1">
    <location>
        <begin position="376"/>
        <end position="392"/>
    </location>
</feature>
<accession>A0A067Q019</accession>
<protein>
    <submittedName>
        <fullName evidence="2">Uncharacterized protein</fullName>
    </submittedName>
</protein>
<evidence type="ECO:0000313" key="2">
    <source>
        <dbReference type="EMBL" id="KDQ55921.1"/>
    </source>
</evidence>
<feature type="compositionally biased region" description="Acidic residues" evidence="1">
    <location>
        <begin position="194"/>
        <end position="208"/>
    </location>
</feature>
<keyword evidence="3" id="KW-1185">Reference proteome</keyword>
<feature type="compositionally biased region" description="Basic and acidic residues" evidence="1">
    <location>
        <begin position="301"/>
        <end position="319"/>
    </location>
</feature>
<feature type="compositionally biased region" description="Basic and acidic residues" evidence="1">
    <location>
        <begin position="475"/>
        <end position="487"/>
    </location>
</feature>
<reference evidence="3" key="1">
    <citation type="journal article" date="2014" name="Proc. Natl. Acad. Sci. U.S.A.">
        <title>Extensive sampling of basidiomycete genomes demonstrates inadequacy of the white-rot/brown-rot paradigm for wood decay fungi.</title>
        <authorList>
            <person name="Riley R."/>
            <person name="Salamov A.A."/>
            <person name="Brown D.W."/>
            <person name="Nagy L.G."/>
            <person name="Floudas D."/>
            <person name="Held B.W."/>
            <person name="Levasseur A."/>
            <person name="Lombard V."/>
            <person name="Morin E."/>
            <person name="Otillar R."/>
            <person name="Lindquist E.A."/>
            <person name="Sun H."/>
            <person name="LaButti K.M."/>
            <person name="Schmutz J."/>
            <person name="Jabbour D."/>
            <person name="Luo H."/>
            <person name="Baker S.E."/>
            <person name="Pisabarro A.G."/>
            <person name="Walton J.D."/>
            <person name="Blanchette R.A."/>
            <person name="Henrissat B."/>
            <person name="Martin F."/>
            <person name="Cullen D."/>
            <person name="Hibbett D.S."/>
            <person name="Grigoriev I.V."/>
        </authorList>
    </citation>
    <scope>NUCLEOTIDE SEQUENCE [LARGE SCALE GENOMIC DNA]</scope>
    <source>
        <strain evidence="3">MUCL 33604</strain>
    </source>
</reference>
<dbReference type="EMBL" id="KL197723">
    <property type="protein sequence ID" value="KDQ55921.1"/>
    <property type="molecule type" value="Genomic_DNA"/>
</dbReference>
<dbReference type="HOGENOM" id="CLU_355278_0_0_1"/>
<gene>
    <name evidence="2" type="ORF">JAAARDRAFT_314433</name>
</gene>
<feature type="compositionally biased region" description="Basic residues" evidence="1">
    <location>
        <begin position="624"/>
        <end position="636"/>
    </location>
</feature>
<feature type="compositionally biased region" description="Acidic residues" evidence="1">
    <location>
        <begin position="781"/>
        <end position="790"/>
    </location>
</feature>
<feature type="compositionally biased region" description="Basic and acidic residues" evidence="1">
    <location>
        <begin position="747"/>
        <end position="756"/>
    </location>
</feature>
<dbReference type="AlphaFoldDB" id="A0A067Q019"/>
<feature type="region of interest" description="Disordered" evidence="1">
    <location>
        <begin position="769"/>
        <end position="790"/>
    </location>
</feature>
<feature type="region of interest" description="Disordered" evidence="1">
    <location>
        <begin position="63"/>
        <end position="267"/>
    </location>
</feature>
<feature type="compositionally biased region" description="Acidic residues" evidence="1">
    <location>
        <begin position="254"/>
        <end position="267"/>
    </location>
</feature>
<organism evidence="2 3">
    <name type="scientific">Jaapia argillacea MUCL 33604</name>
    <dbReference type="NCBI Taxonomy" id="933084"/>
    <lineage>
        <taxon>Eukaryota</taxon>
        <taxon>Fungi</taxon>
        <taxon>Dikarya</taxon>
        <taxon>Basidiomycota</taxon>
        <taxon>Agaricomycotina</taxon>
        <taxon>Agaricomycetes</taxon>
        <taxon>Agaricomycetidae</taxon>
        <taxon>Jaapiales</taxon>
        <taxon>Jaapiaceae</taxon>
        <taxon>Jaapia</taxon>
    </lineage>
</organism>
<dbReference type="InParanoid" id="A0A067Q019"/>
<feature type="compositionally biased region" description="Gly residues" evidence="1">
    <location>
        <begin position="603"/>
        <end position="612"/>
    </location>
</feature>
<feature type="compositionally biased region" description="Acidic residues" evidence="1">
    <location>
        <begin position="345"/>
        <end position="357"/>
    </location>
</feature>
<evidence type="ECO:0000313" key="3">
    <source>
        <dbReference type="Proteomes" id="UP000027265"/>
    </source>
</evidence>
<proteinExistence type="predicted"/>
<sequence length="790" mass="85218">MAATAPGAASTSVLPGLLAPTVEESRELRLQKQQARFRDRGGIFVPSEKNPLLEELLSKKFFKSPAKANDEQKSAGTESPSKGKGKGKGKAREGSSKPDQGVAGDGVAKKGTKTPRTPKSAKKKVVVVDDAEAGPSGLKPCTEAPVPKQSQKPTRARKGKSKADITDEPPAEDPDSLPHKRATRGKNKPKGVEVEETQEGQEEADGSEYETKSKSTAPRKRPAAKKTPAAKPKPKAKPKAATTRKPAKKRGAKDDEEAVRVEDEDEVEKVVDSTEVKATVKGKGRAKAKAKAVEVPEEEREAVKPKIDASGKGKTKEVVVEQVEDDEVAVIRRPSRARKKLEVAVVEDEDHDQDDEGGTSSSKLKEPRQAKVTSSKTKEASSNRNVLQDHVEAAPPPPKLRTRTPPLQKAKSRNKAPAVFSIQSPNESANDEEEVPLAKAKSSRENDGVTVKGVGKRKGVVDRAADDQVGEDVDEKGGNGEQLKEALENTFRAQRNENVGEQNRQGGGADERSQMDDPPLPKVKPKPKKPARSQPQPIIETLGESEPAHEDKSTTSSGSRKRTREGAPEPEEHEDGEEEDTTRGLSKRQRTSGDQKLSVEGGRALGEGGDGDGSSSHVIDVSKSKSKPKPKTKPKTTKPPAKSRAPPQPIIETLGEHPSSETTTLQKRAREDESEDAGNSSKRSRTVVLVDTNESDFDSDKKKESQKGSKVSHKENVQPPAQATNKKHHKDDDDDTSKGKVKLKTTTNDKSKERSVADVIMAKRILVPRASSPWGRGGMDSDTDPIDFLS</sequence>
<feature type="compositionally biased region" description="Acidic residues" evidence="1">
    <location>
        <begin position="166"/>
        <end position="175"/>
    </location>
</feature>
<feature type="region of interest" description="Disordered" evidence="1">
    <location>
        <begin position="279"/>
        <end position="756"/>
    </location>
</feature>
<feature type="compositionally biased region" description="Polar residues" evidence="1">
    <location>
        <begin position="491"/>
        <end position="504"/>
    </location>
</feature>
<feature type="compositionally biased region" description="Basic and acidic residues" evidence="1">
    <location>
        <begin position="698"/>
        <end position="716"/>
    </location>
</feature>
<dbReference type="OrthoDB" id="3047765at2759"/>
<name>A0A067Q019_9AGAM</name>
<dbReference type="STRING" id="933084.A0A067Q019"/>